<keyword evidence="3" id="KW-0812">Transmembrane</keyword>
<dbReference type="InterPro" id="IPR000089">
    <property type="entry name" value="Biotin_lipoyl"/>
</dbReference>
<sequence length="148" mass="16307">MKTEIKTPILPENTSDAKVIHIYVNEGQQVTCNQQLFDIETDKVVLEVVSPSAGVIENISIAENAHVFSEQLAMNLREMEEPEKPVDSPDINDIETIVEKKVKDDSEMIALEQVIGKSLFDKRGMICGLLGMMVGIIIGAIGAVIIWV</sequence>
<dbReference type="InterPro" id="IPR003016">
    <property type="entry name" value="2-oxoA_DH_lipoyl-BS"/>
</dbReference>
<name>A0ABV7FLR3_9ALTE</name>
<dbReference type="RefSeq" id="WP_376918833.1">
    <property type="nucleotide sequence ID" value="NZ_JBHRSW010000005.1"/>
</dbReference>
<feature type="domain" description="Lipoyl-binding" evidence="4">
    <location>
        <begin position="4"/>
        <end position="71"/>
    </location>
</feature>
<gene>
    <name evidence="5" type="ORF">ACFOHL_03650</name>
</gene>
<keyword evidence="3" id="KW-0472">Membrane</keyword>
<protein>
    <submittedName>
        <fullName evidence="5">Biotin/lipoyl-containing protein</fullName>
    </submittedName>
</protein>
<evidence type="ECO:0000256" key="3">
    <source>
        <dbReference type="SAM" id="Phobius"/>
    </source>
</evidence>
<evidence type="ECO:0000256" key="2">
    <source>
        <dbReference type="ARBA" id="ARBA00022823"/>
    </source>
</evidence>
<evidence type="ECO:0000259" key="4">
    <source>
        <dbReference type="Pfam" id="PF00364"/>
    </source>
</evidence>
<comment type="cofactor">
    <cofactor evidence="1">
        <name>(R)-lipoate</name>
        <dbReference type="ChEBI" id="CHEBI:83088"/>
    </cofactor>
</comment>
<evidence type="ECO:0000256" key="1">
    <source>
        <dbReference type="ARBA" id="ARBA00001938"/>
    </source>
</evidence>
<dbReference type="PROSITE" id="PS00189">
    <property type="entry name" value="LIPOYL"/>
    <property type="match status" value="1"/>
</dbReference>
<reference evidence="6" key="1">
    <citation type="journal article" date="2019" name="Int. J. Syst. Evol. Microbiol.">
        <title>The Global Catalogue of Microorganisms (GCM) 10K type strain sequencing project: providing services to taxonomists for standard genome sequencing and annotation.</title>
        <authorList>
            <consortium name="The Broad Institute Genomics Platform"/>
            <consortium name="The Broad Institute Genome Sequencing Center for Infectious Disease"/>
            <person name="Wu L."/>
            <person name="Ma J."/>
        </authorList>
    </citation>
    <scope>NUCLEOTIDE SEQUENCE [LARGE SCALE GENOMIC DNA]</scope>
    <source>
        <strain evidence="6">KCTC 52473</strain>
    </source>
</reference>
<dbReference type="Proteomes" id="UP001595478">
    <property type="component" value="Unassembled WGS sequence"/>
</dbReference>
<comment type="caution">
    <text evidence="5">The sequence shown here is derived from an EMBL/GenBank/DDBJ whole genome shotgun (WGS) entry which is preliminary data.</text>
</comment>
<evidence type="ECO:0000313" key="5">
    <source>
        <dbReference type="EMBL" id="MFC3120703.1"/>
    </source>
</evidence>
<dbReference type="Pfam" id="PF00364">
    <property type="entry name" value="Biotin_lipoyl"/>
    <property type="match status" value="1"/>
</dbReference>
<dbReference type="Gene3D" id="2.40.50.100">
    <property type="match status" value="1"/>
</dbReference>
<dbReference type="SUPFAM" id="SSF51230">
    <property type="entry name" value="Single hybrid motif"/>
    <property type="match status" value="1"/>
</dbReference>
<accession>A0ABV7FLR3</accession>
<dbReference type="CDD" id="cd06849">
    <property type="entry name" value="lipoyl_domain"/>
    <property type="match status" value="1"/>
</dbReference>
<evidence type="ECO:0000313" key="6">
    <source>
        <dbReference type="Proteomes" id="UP001595478"/>
    </source>
</evidence>
<keyword evidence="2" id="KW-0450">Lipoyl</keyword>
<keyword evidence="3" id="KW-1133">Transmembrane helix</keyword>
<keyword evidence="6" id="KW-1185">Reference proteome</keyword>
<organism evidence="5 6">
    <name type="scientific">Agaribacter flavus</name>
    <dbReference type="NCBI Taxonomy" id="1902781"/>
    <lineage>
        <taxon>Bacteria</taxon>
        <taxon>Pseudomonadati</taxon>
        <taxon>Pseudomonadota</taxon>
        <taxon>Gammaproteobacteria</taxon>
        <taxon>Alteromonadales</taxon>
        <taxon>Alteromonadaceae</taxon>
        <taxon>Agaribacter</taxon>
    </lineage>
</organism>
<proteinExistence type="predicted"/>
<dbReference type="EMBL" id="JBHRSW010000005">
    <property type="protein sequence ID" value="MFC3120703.1"/>
    <property type="molecule type" value="Genomic_DNA"/>
</dbReference>
<feature type="transmembrane region" description="Helical" evidence="3">
    <location>
        <begin position="126"/>
        <end position="147"/>
    </location>
</feature>
<dbReference type="InterPro" id="IPR011053">
    <property type="entry name" value="Single_hybrid_motif"/>
</dbReference>